<evidence type="ECO:0000256" key="6">
    <source>
        <dbReference type="SAM" id="SignalP"/>
    </source>
</evidence>
<dbReference type="InterPro" id="IPR036857">
    <property type="entry name" value="Thyroglobulin_1_sf"/>
</dbReference>
<proteinExistence type="predicted"/>
<dbReference type="AlphaFoldDB" id="A0A8T0EKH5"/>
<feature type="disulfide bond" evidence="5">
    <location>
        <begin position="53"/>
        <end position="60"/>
    </location>
</feature>
<gene>
    <name evidence="8" type="ORF">HNY73_019217</name>
</gene>
<dbReference type="GO" id="GO:0005604">
    <property type="term" value="C:basement membrane"/>
    <property type="evidence" value="ECO:0007669"/>
    <property type="project" value="TreeGrafter"/>
</dbReference>
<sequence>MTRKVILVILIVAVITGFTKAGTKCQDEREAVRSKGVFMPGCDADGLYSKKQCYSRNRKCWCVDPKTGEALTKPNRMKINCQ</sequence>
<comment type="caution">
    <text evidence="5">Lacks conserved residue(s) required for the propagation of feature annotation.</text>
</comment>
<dbReference type="PANTHER" id="PTHR12352">
    <property type="entry name" value="SECRETED MODULAR CALCIUM-BINDING PROTEIN"/>
    <property type="match status" value="1"/>
</dbReference>
<evidence type="ECO:0000256" key="5">
    <source>
        <dbReference type="PROSITE-ProRule" id="PRU00500"/>
    </source>
</evidence>
<protein>
    <recommendedName>
        <fullName evidence="7">Thyroglobulin type-1 domain-containing protein</fullName>
    </recommendedName>
</protein>
<dbReference type="GO" id="GO:0007160">
    <property type="term" value="P:cell-matrix adhesion"/>
    <property type="evidence" value="ECO:0007669"/>
    <property type="project" value="TreeGrafter"/>
</dbReference>
<keyword evidence="3" id="KW-0677">Repeat</keyword>
<dbReference type="GO" id="GO:0005615">
    <property type="term" value="C:extracellular space"/>
    <property type="evidence" value="ECO:0007669"/>
    <property type="project" value="TreeGrafter"/>
</dbReference>
<evidence type="ECO:0000259" key="7">
    <source>
        <dbReference type="PROSITE" id="PS51162"/>
    </source>
</evidence>
<feature type="signal peptide" evidence="6">
    <location>
        <begin position="1"/>
        <end position="21"/>
    </location>
</feature>
<dbReference type="Gene3D" id="4.10.800.10">
    <property type="entry name" value="Thyroglobulin type-1"/>
    <property type="match status" value="1"/>
</dbReference>
<evidence type="ECO:0000313" key="9">
    <source>
        <dbReference type="Proteomes" id="UP000807504"/>
    </source>
</evidence>
<dbReference type="PROSITE" id="PS00484">
    <property type="entry name" value="THYROGLOBULIN_1_1"/>
    <property type="match status" value="1"/>
</dbReference>
<dbReference type="Pfam" id="PF00086">
    <property type="entry name" value="Thyroglobulin_1"/>
    <property type="match status" value="1"/>
</dbReference>
<dbReference type="EMBL" id="JABXBU010002228">
    <property type="protein sequence ID" value="KAF8771848.1"/>
    <property type="molecule type" value="Genomic_DNA"/>
</dbReference>
<reference evidence="8" key="2">
    <citation type="submission" date="2020-06" db="EMBL/GenBank/DDBJ databases">
        <authorList>
            <person name="Sheffer M."/>
        </authorList>
    </citation>
    <scope>NUCLEOTIDE SEQUENCE</scope>
</reference>
<evidence type="ECO:0000313" key="8">
    <source>
        <dbReference type="EMBL" id="KAF8771848.1"/>
    </source>
</evidence>
<comment type="caution">
    <text evidence="8">The sequence shown here is derived from an EMBL/GenBank/DDBJ whole genome shotgun (WGS) entry which is preliminary data.</text>
</comment>
<keyword evidence="2" id="KW-0964">Secreted</keyword>
<dbReference type="PANTHER" id="PTHR12352:SF3">
    <property type="entry name" value="NIDOGEN-2"/>
    <property type="match status" value="1"/>
</dbReference>
<feature type="domain" description="Thyroglobulin type-1" evidence="7">
    <location>
        <begin position="22"/>
        <end position="81"/>
    </location>
</feature>
<dbReference type="PROSITE" id="PS51162">
    <property type="entry name" value="THYROGLOBULIN_1_2"/>
    <property type="match status" value="1"/>
</dbReference>
<evidence type="ECO:0000256" key="4">
    <source>
        <dbReference type="ARBA" id="ARBA00023157"/>
    </source>
</evidence>
<feature type="chain" id="PRO_5035828526" description="Thyroglobulin type-1 domain-containing protein" evidence="6">
    <location>
        <begin position="22"/>
        <end position="82"/>
    </location>
</feature>
<dbReference type="CDD" id="cd00191">
    <property type="entry name" value="TY"/>
    <property type="match status" value="1"/>
</dbReference>
<dbReference type="Proteomes" id="UP000807504">
    <property type="component" value="Unassembled WGS sequence"/>
</dbReference>
<name>A0A8T0EKH5_ARGBR</name>
<keyword evidence="6" id="KW-0732">Signal</keyword>
<reference evidence="8" key="1">
    <citation type="journal article" date="2020" name="bioRxiv">
        <title>Chromosome-level reference genome of the European wasp spider Argiope bruennichi: a resource for studies on range expansion and evolutionary adaptation.</title>
        <authorList>
            <person name="Sheffer M.M."/>
            <person name="Hoppe A."/>
            <person name="Krehenwinkel H."/>
            <person name="Uhl G."/>
            <person name="Kuss A.W."/>
            <person name="Jensen L."/>
            <person name="Jensen C."/>
            <person name="Gillespie R.G."/>
            <person name="Hoff K.J."/>
            <person name="Prost S."/>
        </authorList>
    </citation>
    <scope>NUCLEOTIDE SEQUENCE</scope>
</reference>
<organism evidence="8 9">
    <name type="scientific">Argiope bruennichi</name>
    <name type="common">Wasp spider</name>
    <name type="synonym">Aranea bruennichi</name>
    <dbReference type="NCBI Taxonomy" id="94029"/>
    <lineage>
        <taxon>Eukaryota</taxon>
        <taxon>Metazoa</taxon>
        <taxon>Ecdysozoa</taxon>
        <taxon>Arthropoda</taxon>
        <taxon>Chelicerata</taxon>
        <taxon>Arachnida</taxon>
        <taxon>Araneae</taxon>
        <taxon>Araneomorphae</taxon>
        <taxon>Entelegynae</taxon>
        <taxon>Araneoidea</taxon>
        <taxon>Araneidae</taxon>
        <taxon>Argiope</taxon>
    </lineage>
</organism>
<dbReference type="SUPFAM" id="SSF57610">
    <property type="entry name" value="Thyroglobulin type-1 domain"/>
    <property type="match status" value="1"/>
</dbReference>
<dbReference type="OrthoDB" id="5986054at2759"/>
<keyword evidence="4 5" id="KW-1015">Disulfide bond</keyword>
<dbReference type="InterPro" id="IPR051950">
    <property type="entry name" value="Dev_reg/Prot_inhib"/>
</dbReference>
<comment type="subcellular location">
    <subcellularLocation>
        <location evidence="1">Secreted</location>
    </subcellularLocation>
</comment>
<dbReference type="InterPro" id="IPR000716">
    <property type="entry name" value="Thyroglobulin_1"/>
</dbReference>
<evidence type="ECO:0000256" key="3">
    <source>
        <dbReference type="ARBA" id="ARBA00022737"/>
    </source>
</evidence>
<evidence type="ECO:0000256" key="2">
    <source>
        <dbReference type="ARBA" id="ARBA00022525"/>
    </source>
</evidence>
<accession>A0A8T0EKH5</accession>
<keyword evidence="9" id="KW-1185">Reference proteome</keyword>
<dbReference type="SMART" id="SM00211">
    <property type="entry name" value="TY"/>
    <property type="match status" value="1"/>
</dbReference>
<evidence type="ECO:0000256" key="1">
    <source>
        <dbReference type="ARBA" id="ARBA00004613"/>
    </source>
</evidence>